<feature type="compositionally biased region" description="Basic residues" evidence="1">
    <location>
        <begin position="56"/>
        <end position="65"/>
    </location>
</feature>
<dbReference type="HOGENOM" id="CLU_1586732_0_0_1"/>
<dbReference type="FunCoup" id="H2B1Y8">
    <property type="interactions" value="78"/>
</dbReference>
<dbReference type="Proteomes" id="UP000005220">
    <property type="component" value="Chromosome 12"/>
</dbReference>
<dbReference type="KEGG" id="kaf:KAFR_0L00310"/>
<gene>
    <name evidence="2" type="primary">KAFR0L00310</name>
    <name evidence="2" type="ORF">KAFR_0L00310</name>
</gene>
<organism evidence="2 3">
    <name type="scientific">Kazachstania africana (strain ATCC 22294 / BCRC 22015 / CBS 2517 / CECT 1963 / NBRC 1671 / NRRL Y-8276)</name>
    <name type="common">Yeast</name>
    <name type="synonym">Kluyveromyces africanus</name>
    <dbReference type="NCBI Taxonomy" id="1071382"/>
    <lineage>
        <taxon>Eukaryota</taxon>
        <taxon>Fungi</taxon>
        <taxon>Dikarya</taxon>
        <taxon>Ascomycota</taxon>
        <taxon>Saccharomycotina</taxon>
        <taxon>Saccharomycetes</taxon>
        <taxon>Saccharomycetales</taxon>
        <taxon>Saccharomycetaceae</taxon>
        <taxon>Kazachstania</taxon>
    </lineage>
</organism>
<protein>
    <submittedName>
        <fullName evidence="2">Uncharacterized protein</fullName>
    </submittedName>
</protein>
<feature type="compositionally biased region" description="Low complexity" evidence="1">
    <location>
        <begin position="10"/>
        <end position="55"/>
    </location>
</feature>
<name>H2B1Y8_KAZAF</name>
<dbReference type="InParanoid" id="H2B1Y8"/>
<feature type="region of interest" description="Disordered" evidence="1">
    <location>
        <begin position="99"/>
        <end position="134"/>
    </location>
</feature>
<feature type="region of interest" description="Disordered" evidence="1">
    <location>
        <begin position="1"/>
        <end position="74"/>
    </location>
</feature>
<proteinExistence type="predicted"/>
<evidence type="ECO:0000313" key="2">
    <source>
        <dbReference type="EMBL" id="CCF60638.1"/>
    </source>
</evidence>
<evidence type="ECO:0000256" key="1">
    <source>
        <dbReference type="SAM" id="MobiDB-lite"/>
    </source>
</evidence>
<dbReference type="AlphaFoldDB" id="H2B1Y8"/>
<dbReference type="GeneID" id="13886846"/>
<evidence type="ECO:0000313" key="3">
    <source>
        <dbReference type="Proteomes" id="UP000005220"/>
    </source>
</evidence>
<feature type="compositionally biased region" description="Polar residues" evidence="1">
    <location>
        <begin position="99"/>
        <end position="108"/>
    </location>
</feature>
<reference evidence="2 3" key="1">
    <citation type="journal article" date="2011" name="Proc. Natl. Acad. Sci. U.S.A.">
        <title>Evolutionary erosion of yeast sex chromosomes by mating-type switching accidents.</title>
        <authorList>
            <person name="Gordon J.L."/>
            <person name="Armisen D."/>
            <person name="Proux-Wera E."/>
            <person name="Oheigeartaigh S.S."/>
            <person name="Byrne K.P."/>
            <person name="Wolfe K.H."/>
        </authorList>
    </citation>
    <scope>NUCLEOTIDE SEQUENCE [LARGE SCALE GENOMIC DNA]</scope>
    <source>
        <strain evidence="3">ATCC 22294 / BCRC 22015 / CBS 2517 / CECT 1963 / NBRC 1671 / NRRL Y-8276</strain>
    </source>
</reference>
<keyword evidence="3" id="KW-1185">Reference proteome</keyword>
<sequence length="168" mass="18685">MRSPVRRRSVLSSKNINTSESSSVHQTPKLNSRYSPSKSSSLSPIRRNNSTSSRSSPKKVNKSPRKASISGSPIKQNVLSQLKFEFFEESSNDKITTLSQHTHVVSSSNEKENLHTSSPNTKRMDRPHGSPLKELSFKEFPGYIQDPKNDQIIALDDDFSSSSGSDSM</sequence>
<dbReference type="EMBL" id="HE650832">
    <property type="protein sequence ID" value="CCF60638.1"/>
    <property type="molecule type" value="Genomic_DNA"/>
</dbReference>
<accession>H2B1Y8</accession>
<dbReference type="RefSeq" id="XP_003959773.1">
    <property type="nucleotide sequence ID" value="XM_003959724.1"/>
</dbReference>